<dbReference type="InterPro" id="IPR001180">
    <property type="entry name" value="CNH_dom"/>
</dbReference>
<dbReference type="AlphaFoldDB" id="A0A834Y1B4"/>
<accession>A0A834Y1B4</accession>
<evidence type="ECO:0000259" key="4">
    <source>
        <dbReference type="PROSITE" id="PS50219"/>
    </source>
</evidence>
<organism evidence="5 6">
    <name type="scientific">Aphidius gifuensis</name>
    <name type="common">Parasitoid wasp</name>
    <dbReference type="NCBI Taxonomy" id="684658"/>
    <lineage>
        <taxon>Eukaryota</taxon>
        <taxon>Metazoa</taxon>
        <taxon>Ecdysozoa</taxon>
        <taxon>Arthropoda</taxon>
        <taxon>Hexapoda</taxon>
        <taxon>Insecta</taxon>
        <taxon>Pterygota</taxon>
        <taxon>Neoptera</taxon>
        <taxon>Endopterygota</taxon>
        <taxon>Hymenoptera</taxon>
        <taxon>Apocrita</taxon>
        <taxon>Ichneumonoidea</taxon>
        <taxon>Braconidae</taxon>
        <taxon>Aphidiinae</taxon>
        <taxon>Aphidius</taxon>
    </lineage>
</organism>
<dbReference type="OrthoDB" id="2499658at2759"/>
<dbReference type="PANTHER" id="PTHR15711:SF62">
    <property type="entry name" value="GTPASE-ACTIVATING RAP_RAN-GAP DOMAIN-LIKE PROTEIN 3"/>
    <property type="match status" value="1"/>
</dbReference>
<dbReference type="InterPro" id="IPR035974">
    <property type="entry name" value="Rap/Ran-GAP_sf"/>
</dbReference>
<dbReference type="GO" id="GO:0005096">
    <property type="term" value="F:GTPase activator activity"/>
    <property type="evidence" value="ECO:0007669"/>
    <property type="project" value="UniProtKB-KW"/>
</dbReference>
<evidence type="ECO:0000313" key="5">
    <source>
        <dbReference type="EMBL" id="KAF7997515.1"/>
    </source>
</evidence>
<feature type="region of interest" description="Disordered" evidence="2">
    <location>
        <begin position="912"/>
        <end position="949"/>
    </location>
</feature>
<dbReference type="InterPro" id="IPR000331">
    <property type="entry name" value="Rap/Ran_GAP_dom"/>
</dbReference>
<feature type="compositionally biased region" description="Polar residues" evidence="2">
    <location>
        <begin position="940"/>
        <end position="949"/>
    </location>
</feature>
<evidence type="ECO:0000256" key="1">
    <source>
        <dbReference type="ARBA" id="ARBA00022468"/>
    </source>
</evidence>
<evidence type="ECO:0008006" key="7">
    <source>
        <dbReference type="Google" id="ProtNLM"/>
    </source>
</evidence>
<sequence length="949" mass="107787">MSSLKRTTNQLVKNNQTATRRYEFVSNINTRSVKNLLYPNNQPPGPAFRPHSKYEIRSNRNNKNNNKSPSTSDRDSDDDILPTPPTQTRDRSKSVCMPVLTASQMRHLHRRASHHISLNNDTISRRGVLSRRCYGSVEMLPQIEQDGTENGRRFRVENGDSPGEKEEMFGSPSTPVLENPEYQTRWYFKYFLGKRDNFFGIEKFDKAPREIFSPDIQKDLLLLEEQEGSVNFKFGVIYAREGQATDDEMLSNENSSQEFERFLEILGEKICLKGWDKYRGGLDVKGNMTGTESIYTVYAGHEVMYHISTLLPHSKDNPQQLERKRHIGNDIVNIIFTDDPVFLSTFNPNCIKSQFTHVFAIVSSDSNCHGWKIAIYCDENVPLFGPSLPCPPVFDDPQIFREFLLVKLINGEKATFDTPTFSRKRERTLDTLLRDMYQEYTQDSKGNSMLNRRALSDVVEAPGRRREETRVVEMVRVGQALKLEAIVRGLAPTSLATVGPLKPRPWEPRCIYPDFAHTLICGDVWSENKLILATDTGTYLVEDGFSNKMLFDKTVQIKQLDVVEQHGILLFRAGDKGKESNVYVYRLSEMNGDEQERFDYNSFEEDEEELVGNCVSHTPNPCGSRPPITRTRSHVKERKLDKTRGCNLYSLAKPGGSHLRMCVVVGRKLTVLQWKHNAAWTTWCSSADTDTIDGFLLLAEYNASEQPSIVTIIESTEPQWLLCCGLRHHFELISADGTTRILQMEASIKPHIVAALDLCEDEEPELLLCYNNTCHFQKLSEDTAASTEFDFNWNSVPIAVTCAFPYVIAFTVDTMEIRLIINGNLVHTISMPNLTLITSKKDIYFSTTTPEFLTNKNKEDSSLPASQSNVQSDTKPLRIYQIPLQTLSKPHNSSINQRRCLSPTELDIVDEQPSNDSNFLSINTHRLPSRSCSPTPPNMAVSSASTPSK</sequence>
<feature type="domain" description="Rap-GAP" evidence="3">
    <location>
        <begin position="220"/>
        <end position="436"/>
    </location>
</feature>
<name>A0A834Y1B4_APHGI</name>
<dbReference type="GO" id="GO:0051056">
    <property type="term" value="P:regulation of small GTPase mediated signal transduction"/>
    <property type="evidence" value="ECO:0007669"/>
    <property type="project" value="InterPro"/>
</dbReference>
<dbReference type="InterPro" id="IPR050989">
    <property type="entry name" value="Rap1_Ran_GAP"/>
</dbReference>
<dbReference type="PANTHER" id="PTHR15711">
    <property type="entry name" value="RAP GTPASE-ACTIVATING PROTEIN"/>
    <property type="match status" value="1"/>
</dbReference>
<proteinExistence type="predicted"/>
<evidence type="ECO:0000313" key="6">
    <source>
        <dbReference type="Proteomes" id="UP000639338"/>
    </source>
</evidence>
<feature type="compositionally biased region" description="Low complexity" evidence="2">
    <location>
        <begin position="59"/>
        <end position="71"/>
    </location>
</feature>
<keyword evidence="6" id="KW-1185">Reference proteome</keyword>
<feature type="domain" description="CNH" evidence="4">
    <location>
        <begin position="516"/>
        <end position="844"/>
    </location>
</feature>
<keyword evidence="1" id="KW-0343">GTPase activation</keyword>
<dbReference type="PROSITE" id="PS50219">
    <property type="entry name" value="CNH"/>
    <property type="match status" value="1"/>
</dbReference>
<evidence type="ECO:0000259" key="3">
    <source>
        <dbReference type="PROSITE" id="PS50085"/>
    </source>
</evidence>
<feature type="region of interest" description="Disordered" evidence="2">
    <location>
        <begin position="35"/>
        <end position="94"/>
    </location>
</feature>
<dbReference type="Pfam" id="PF02145">
    <property type="entry name" value="Rap_GAP"/>
    <property type="match status" value="1"/>
</dbReference>
<feature type="compositionally biased region" description="Polar residues" evidence="2">
    <location>
        <begin position="912"/>
        <end position="933"/>
    </location>
</feature>
<gene>
    <name evidence="5" type="ORF">HCN44_006086</name>
</gene>
<dbReference type="EMBL" id="JACMRX010000001">
    <property type="protein sequence ID" value="KAF7997515.1"/>
    <property type="molecule type" value="Genomic_DNA"/>
</dbReference>
<dbReference type="Pfam" id="PF00780">
    <property type="entry name" value="CNH"/>
    <property type="match status" value="1"/>
</dbReference>
<dbReference type="Proteomes" id="UP000639338">
    <property type="component" value="Unassembled WGS sequence"/>
</dbReference>
<dbReference type="Gene3D" id="3.40.50.11210">
    <property type="entry name" value="Rap/Ran-GAP"/>
    <property type="match status" value="1"/>
</dbReference>
<dbReference type="FunFam" id="3.40.50.11210:FF:000001">
    <property type="entry name" value="Ral GTPase-activating protein subunit alpha-1 isoform 1"/>
    <property type="match status" value="1"/>
</dbReference>
<comment type="caution">
    <text evidence="5">The sequence shown here is derived from an EMBL/GenBank/DDBJ whole genome shotgun (WGS) entry which is preliminary data.</text>
</comment>
<evidence type="ECO:0000256" key="2">
    <source>
        <dbReference type="SAM" id="MobiDB-lite"/>
    </source>
</evidence>
<dbReference type="PROSITE" id="PS50085">
    <property type="entry name" value="RAPGAP"/>
    <property type="match status" value="1"/>
</dbReference>
<dbReference type="SUPFAM" id="SSF111347">
    <property type="entry name" value="Rap/Ran-GAP"/>
    <property type="match status" value="1"/>
</dbReference>
<protein>
    <recommendedName>
        <fullName evidence="7">GTPase-activating Rap/Ran-GAP domain-like protein 3</fullName>
    </recommendedName>
</protein>
<reference evidence="5 6" key="1">
    <citation type="submission" date="2020-08" db="EMBL/GenBank/DDBJ databases">
        <title>Aphidius gifuensis genome sequencing and assembly.</title>
        <authorList>
            <person name="Du Z."/>
        </authorList>
    </citation>
    <scope>NUCLEOTIDE SEQUENCE [LARGE SCALE GENOMIC DNA]</scope>
    <source>
        <strain evidence="5">YNYX2018</strain>
        <tissue evidence="5">Adults</tissue>
    </source>
</reference>